<comment type="subunit">
    <text evidence="2 4">Homodimer.</text>
</comment>
<evidence type="ECO:0000313" key="6">
    <source>
        <dbReference type="Proteomes" id="UP000298416"/>
    </source>
</evidence>
<dbReference type="GO" id="GO:0009699">
    <property type="term" value="P:phenylpropanoid biosynthetic process"/>
    <property type="evidence" value="ECO:0007669"/>
    <property type="project" value="UniProtKB-ARBA"/>
</dbReference>
<dbReference type="PANTHER" id="PTHR21495">
    <property type="entry name" value="NUCLEOPORIN-RELATED"/>
    <property type="match status" value="1"/>
</dbReference>
<gene>
    <name evidence="5" type="ORF">SASPL_123532</name>
</gene>
<protein>
    <recommendedName>
        <fullName evidence="4">Dirigent protein</fullName>
    </recommendedName>
</protein>
<comment type="function">
    <text evidence="4">Dirigent proteins impart stereoselectivity on the phenoxy radical-coupling reaction, yielding optically active lignans from two molecules of coniferyl alcohol in the biosynthesis of lignans, flavonolignans, and alkaloids and thus plays a central role in plant secondary metabolism.</text>
</comment>
<organism evidence="5">
    <name type="scientific">Salvia splendens</name>
    <name type="common">Scarlet sage</name>
    <dbReference type="NCBI Taxonomy" id="180675"/>
    <lineage>
        <taxon>Eukaryota</taxon>
        <taxon>Viridiplantae</taxon>
        <taxon>Streptophyta</taxon>
        <taxon>Embryophyta</taxon>
        <taxon>Tracheophyta</taxon>
        <taxon>Spermatophyta</taxon>
        <taxon>Magnoliopsida</taxon>
        <taxon>eudicotyledons</taxon>
        <taxon>Gunneridae</taxon>
        <taxon>Pentapetalae</taxon>
        <taxon>asterids</taxon>
        <taxon>lamiids</taxon>
        <taxon>Lamiales</taxon>
        <taxon>Lamiaceae</taxon>
        <taxon>Nepetoideae</taxon>
        <taxon>Mentheae</taxon>
        <taxon>Salviinae</taxon>
        <taxon>Salvia</taxon>
        <taxon>Salvia subgen. Calosphace</taxon>
        <taxon>core Calosphace</taxon>
    </lineage>
</organism>
<dbReference type="GO" id="GO:0048046">
    <property type="term" value="C:apoplast"/>
    <property type="evidence" value="ECO:0007669"/>
    <property type="project" value="UniProtKB-SubCell"/>
</dbReference>
<evidence type="ECO:0000256" key="4">
    <source>
        <dbReference type="RuleBase" id="RU363099"/>
    </source>
</evidence>
<keyword evidence="4" id="KW-0732">Signal</keyword>
<name>A0A8X8XLU3_SALSN</name>
<dbReference type="Gene3D" id="2.40.480.10">
    <property type="entry name" value="Allene oxide cyclase-like"/>
    <property type="match status" value="1"/>
</dbReference>
<evidence type="ECO:0000313" key="5">
    <source>
        <dbReference type="EMBL" id="KAG6416108.1"/>
    </source>
</evidence>
<dbReference type="InterPro" id="IPR044859">
    <property type="entry name" value="Allene_oxi_cyc_Dirigent"/>
</dbReference>
<reference evidence="5" key="1">
    <citation type="submission" date="2018-01" db="EMBL/GenBank/DDBJ databases">
        <authorList>
            <person name="Mao J.F."/>
        </authorList>
    </citation>
    <scope>NUCLEOTIDE SEQUENCE</scope>
    <source>
        <strain evidence="5">Huo1</strain>
        <tissue evidence="5">Leaf</tissue>
    </source>
</reference>
<proteinExistence type="inferred from homology"/>
<dbReference type="Pfam" id="PF03018">
    <property type="entry name" value="Dirigent"/>
    <property type="match status" value="1"/>
</dbReference>
<reference evidence="5" key="2">
    <citation type="submission" date="2020-08" db="EMBL/GenBank/DDBJ databases">
        <title>Plant Genome Project.</title>
        <authorList>
            <person name="Zhang R.-G."/>
        </authorList>
    </citation>
    <scope>NUCLEOTIDE SEQUENCE</scope>
    <source>
        <strain evidence="5">Huo1</strain>
        <tissue evidence="5">Leaf</tissue>
    </source>
</reference>
<feature type="signal peptide" evidence="4">
    <location>
        <begin position="1"/>
        <end position="18"/>
    </location>
</feature>
<comment type="caution">
    <text evidence="5">The sequence shown here is derived from an EMBL/GenBank/DDBJ whole genome shotgun (WGS) entry which is preliminary data.</text>
</comment>
<dbReference type="Proteomes" id="UP000298416">
    <property type="component" value="Unassembled WGS sequence"/>
</dbReference>
<dbReference type="EMBL" id="PNBA02000008">
    <property type="protein sequence ID" value="KAG6416108.1"/>
    <property type="molecule type" value="Genomic_DNA"/>
</dbReference>
<dbReference type="AlphaFoldDB" id="A0A8X8XLU3"/>
<feature type="chain" id="PRO_5036517538" description="Dirigent protein" evidence="4">
    <location>
        <begin position="19"/>
        <end position="231"/>
    </location>
</feature>
<dbReference type="InterPro" id="IPR004265">
    <property type="entry name" value="Dirigent"/>
</dbReference>
<evidence type="ECO:0000256" key="1">
    <source>
        <dbReference type="ARBA" id="ARBA00010746"/>
    </source>
</evidence>
<sequence length="231" mass="25460">MVKLSIIFMVFCLANTIATPTAQIVDKRPESVKAWFKNLPNAKEKLATLHFYFHDTVASENPSAVTVAEANATKYPTNFGLIRMMDNPLTVGPEIDSKIIGRARGVYGGASIEDIDLLMTLNYVFTEGEYNGSTLSVLAHNPILDEYREMAIVGGTGVFRLARGIATARTTWFNMTSQDAVVEYHVMVLISSISYRADSSAKQLKHCPIYLNEAFCSTPKSSLLSFAKSLM</sequence>
<evidence type="ECO:0000256" key="3">
    <source>
        <dbReference type="ARBA" id="ARBA00022525"/>
    </source>
</evidence>
<evidence type="ECO:0000256" key="2">
    <source>
        <dbReference type="ARBA" id="ARBA00011738"/>
    </source>
</evidence>
<keyword evidence="3 4" id="KW-0964">Secreted</keyword>
<keyword evidence="4" id="KW-0052">Apoplast</keyword>
<accession>A0A8X8XLU3</accession>
<comment type="similarity">
    <text evidence="1 4">Belongs to the plant dirigent protein family.</text>
</comment>
<comment type="subcellular location">
    <subcellularLocation>
        <location evidence="4">Secreted</location>
        <location evidence="4">Extracellular space</location>
        <location evidence="4">Apoplast</location>
    </subcellularLocation>
</comment>
<keyword evidence="6" id="KW-1185">Reference proteome</keyword>